<proteinExistence type="predicted"/>
<dbReference type="EMBL" id="MKHE01000020">
    <property type="protein sequence ID" value="OWK05171.1"/>
    <property type="molecule type" value="Genomic_DNA"/>
</dbReference>
<evidence type="ECO:0000313" key="2">
    <source>
        <dbReference type="Proteomes" id="UP000242450"/>
    </source>
</evidence>
<protein>
    <submittedName>
        <fullName evidence="1">APCS</fullName>
    </submittedName>
</protein>
<reference evidence="1 2" key="1">
    <citation type="journal article" date="2018" name="Mol. Genet. Genomics">
        <title>The red deer Cervus elaphus genome CerEla1.0: sequencing, annotating, genes, and chromosomes.</title>
        <authorList>
            <person name="Bana N.A."/>
            <person name="Nyiri A."/>
            <person name="Nagy J."/>
            <person name="Frank K."/>
            <person name="Nagy T."/>
            <person name="Steger V."/>
            <person name="Schiller M."/>
            <person name="Lakatos P."/>
            <person name="Sugar L."/>
            <person name="Horn P."/>
            <person name="Barta E."/>
            <person name="Orosz L."/>
        </authorList>
    </citation>
    <scope>NUCLEOTIDE SEQUENCE [LARGE SCALE GENOMIC DNA]</scope>
    <source>
        <strain evidence="1">Hungarian</strain>
    </source>
</reference>
<dbReference type="Proteomes" id="UP000242450">
    <property type="component" value="Chromosome 20"/>
</dbReference>
<name>A0A212CGQ0_CEREH</name>
<evidence type="ECO:0000313" key="1">
    <source>
        <dbReference type="EMBL" id="OWK05171.1"/>
    </source>
</evidence>
<accession>A0A212CGQ0</accession>
<organism evidence="1 2">
    <name type="scientific">Cervus elaphus hippelaphus</name>
    <name type="common">European red deer</name>
    <dbReference type="NCBI Taxonomy" id="46360"/>
    <lineage>
        <taxon>Eukaryota</taxon>
        <taxon>Metazoa</taxon>
        <taxon>Chordata</taxon>
        <taxon>Craniata</taxon>
        <taxon>Vertebrata</taxon>
        <taxon>Euteleostomi</taxon>
        <taxon>Mammalia</taxon>
        <taxon>Eutheria</taxon>
        <taxon>Laurasiatheria</taxon>
        <taxon>Artiodactyla</taxon>
        <taxon>Ruminantia</taxon>
        <taxon>Pecora</taxon>
        <taxon>Cervidae</taxon>
        <taxon>Cervinae</taxon>
        <taxon>Cervus</taxon>
    </lineage>
</organism>
<keyword evidence="2" id="KW-1185">Reference proteome</keyword>
<gene>
    <name evidence="1" type="ORF">Celaphus_00001839</name>
</gene>
<feature type="non-terminal residue" evidence="1">
    <location>
        <position position="127"/>
    </location>
</feature>
<sequence>ISRKVFIFPKWSSKTSVSLITQLEKPLQKFTPKEPSSGTAKLWVNRQLWARKGLKQGYSVGTHPIWSWGRSRIPTEVGLMRTRPLWEGLDWAFVSVHLQKRLTGLCVEVSSSAPVSWSGGHQTVKCR</sequence>
<dbReference type="AlphaFoldDB" id="A0A212CGQ0"/>
<feature type="non-terminal residue" evidence="1">
    <location>
        <position position="1"/>
    </location>
</feature>
<comment type="caution">
    <text evidence="1">The sequence shown here is derived from an EMBL/GenBank/DDBJ whole genome shotgun (WGS) entry which is preliminary data.</text>
</comment>